<dbReference type="Pfam" id="PF01653">
    <property type="entry name" value="DNA_ligase_aden"/>
    <property type="match status" value="1"/>
</dbReference>
<keyword evidence="7 14" id="KW-0227">DNA damage</keyword>
<evidence type="ECO:0000256" key="4">
    <source>
        <dbReference type="ARBA" id="ARBA00022598"/>
    </source>
</evidence>
<dbReference type="PANTHER" id="PTHR23389">
    <property type="entry name" value="CHROMOSOME TRANSMISSION FIDELITY FACTOR 18"/>
    <property type="match status" value="1"/>
</dbReference>
<dbReference type="RefSeq" id="WP_163286363.1">
    <property type="nucleotide sequence ID" value="NZ_JAAGVY010000037.1"/>
</dbReference>
<dbReference type="GO" id="GO:0003911">
    <property type="term" value="F:DNA ligase (NAD+) activity"/>
    <property type="evidence" value="ECO:0007669"/>
    <property type="project" value="UniProtKB-UniRule"/>
</dbReference>
<gene>
    <name evidence="14 16" type="primary">ligA</name>
    <name evidence="16" type="ORF">G3O08_15835</name>
</gene>
<dbReference type="InterPro" id="IPR001679">
    <property type="entry name" value="DNA_ligase"/>
</dbReference>
<dbReference type="CDD" id="cd00114">
    <property type="entry name" value="LIGANc"/>
    <property type="match status" value="1"/>
</dbReference>
<dbReference type="NCBIfam" id="TIGR00575">
    <property type="entry name" value="dnlj"/>
    <property type="match status" value="1"/>
</dbReference>
<dbReference type="InterPro" id="IPR033136">
    <property type="entry name" value="DNA_ligase_CS"/>
</dbReference>
<dbReference type="PROSITE" id="PS50172">
    <property type="entry name" value="BRCT"/>
    <property type="match status" value="1"/>
</dbReference>
<dbReference type="Pfam" id="PF12826">
    <property type="entry name" value="HHH_2"/>
    <property type="match status" value="1"/>
</dbReference>
<dbReference type="SUPFAM" id="SSF50249">
    <property type="entry name" value="Nucleic acid-binding proteins"/>
    <property type="match status" value="1"/>
</dbReference>
<evidence type="ECO:0000313" key="16">
    <source>
        <dbReference type="EMBL" id="NEN24971.1"/>
    </source>
</evidence>
<dbReference type="SUPFAM" id="SSF56091">
    <property type="entry name" value="DNA ligase/mRNA capping enzyme, catalytic domain"/>
    <property type="match status" value="1"/>
</dbReference>
<protein>
    <recommendedName>
        <fullName evidence="3 14">DNA ligase</fullName>
        <ecNumber evidence="2 14">6.5.1.2</ecNumber>
    </recommendedName>
    <alternativeName>
        <fullName evidence="14">Polydeoxyribonucleotide synthase [NAD(+)]</fullName>
    </alternativeName>
</protein>
<feature type="domain" description="BRCT" evidence="15">
    <location>
        <begin position="593"/>
        <end position="673"/>
    </location>
</feature>
<dbReference type="Gene3D" id="6.20.10.30">
    <property type="match status" value="1"/>
</dbReference>
<dbReference type="HAMAP" id="MF_01588">
    <property type="entry name" value="DNA_ligase_A"/>
    <property type="match status" value="1"/>
</dbReference>
<evidence type="ECO:0000256" key="11">
    <source>
        <dbReference type="ARBA" id="ARBA00023204"/>
    </source>
</evidence>
<dbReference type="InterPro" id="IPR041663">
    <property type="entry name" value="DisA/LigA_HHH"/>
</dbReference>
<feature type="binding site" evidence="14">
    <location>
        <position position="292"/>
    </location>
    <ligand>
        <name>NAD(+)</name>
        <dbReference type="ChEBI" id="CHEBI:57540"/>
    </ligand>
</feature>
<dbReference type="Gene3D" id="1.10.287.610">
    <property type="entry name" value="Helix hairpin bin"/>
    <property type="match status" value="1"/>
</dbReference>
<keyword evidence="10 14" id="KW-0520">NAD</keyword>
<feature type="binding site" evidence="14">
    <location>
        <position position="434"/>
    </location>
    <ligand>
        <name>Zn(2+)</name>
        <dbReference type="ChEBI" id="CHEBI:29105"/>
    </ligand>
</feature>
<dbReference type="InterPro" id="IPR004149">
    <property type="entry name" value="Znf_DNAligase_C4"/>
</dbReference>
<dbReference type="InterPro" id="IPR013839">
    <property type="entry name" value="DNAligase_adenylation"/>
</dbReference>
<dbReference type="InterPro" id="IPR012340">
    <property type="entry name" value="NA-bd_OB-fold"/>
</dbReference>
<keyword evidence="4 14" id="KW-0436">Ligase</keyword>
<dbReference type="EC" id="6.5.1.2" evidence="2 14"/>
<comment type="cofactor">
    <cofactor evidence="14">
        <name>Mg(2+)</name>
        <dbReference type="ChEBI" id="CHEBI:18420"/>
    </cofactor>
    <cofactor evidence="14">
        <name>Mn(2+)</name>
        <dbReference type="ChEBI" id="CHEBI:29035"/>
    </cofactor>
</comment>
<dbReference type="CDD" id="cd17748">
    <property type="entry name" value="BRCT_DNA_ligase_like"/>
    <property type="match status" value="1"/>
</dbReference>
<evidence type="ECO:0000256" key="9">
    <source>
        <dbReference type="ARBA" id="ARBA00022842"/>
    </source>
</evidence>
<dbReference type="InterPro" id="IPR010994">
    <property type="entry name" value="RuvA_2-like"/>
</dbReference>
<dbReference type="InterPro" id="IPR036420">
    <property type="entry name" value="BRCT_dom_sf"/>
</dbReference>
<evidence type="ECO:0000259" key="15">
    <source>
        <dbReference type="PROSITE" id="PS50172"/>
    </source>
</evidence>
<feature type="binding site" evidence="14">
    <location>
        <position position="173"/>
    </location>
    <ligand>
        <name>NAD(+)</name>
        <dbReference type="ChEBI" id="CHEBI:57540"/>
    </ligand>
</feature>
<dbReference type="SMART" id="SM00278">
    <property type="entry name" value="HhH1"/>
    <property type="match status" value="4"/>
</dbReference>
<dbReference type="InterPro" id="IPR003583">
    <property type="entry name" value="Hlx-hairpin-Hlx_DNA-bd_motif"/>
</dbReference>
<name>A0A7K3WV97_9FLAO</name>
<keyword evidence="6 14" id="KW-0479">Metal-binding</keyword>
<keyword evidence="11 14" id="KW-0234">DNA repair</keyword>
<feature type="binding site" evidence="14">
    <location>
        <position position="413"/>
    </location>
    <ligand>
        <name>Zn(2+)</name>
        <dbReference type="ChEBI" id="CHEBI:29105"/>
    </ligand>
</feature>
<feature type="binding site" evidence="14">
    <location>
        <position position="316"/>
    </location>
    <ligand>
        <name>NAD(+)</name>
        <dbReference type="ChEBI" id="CHEBI:57540"/>
    </ligand>
</feature>
<evidence type="ECO:0000256" key="7">
    <source>
        <dbReference type="ARBA" id="ARBA00022763"/>
    </source>
</evidence>
<evidence type="ECO:0000256" key="6">
    <source>
        <dbReference type="ARBA" id="ARBA00022723"/>
    </source>
</evidence>
<feature type="binding site" evidence="14">
    <location>
        <position position="410"/>
    </location>
    <ligand>
        <name>Zn(2+)</name>
        <dbReference type="ChEBI" id="CHEBI:29105"/>
    </ligand>
</feature>
<comment type="catalytic activity">
    <reaction evidence="12 14">
        <text>NAD(+) + (deoxyribonucleotide)n-3'-hydroxyl + 5'-phospho-(deoxyribonucleotide)m = (deoxyribonucleotide)n+m + AMP + beta-nicotinamide D-nucleotide.</text>
        <dbReference type="EC" id="6.5.1.2"/>
    </reaction>
</comment>
<dbReference type="AlphaFoldDB" id="A0A7K3WV97"/>
<keyword evidence="9 14" id="KW-0460">Magnesium</keyword>
<dbReference type="GO" id="GO:0006260">
    <property type="term" value="P:DNA replication"/>
    <property type="evidence" value="ECO:0007669"/>
    <property type="project" value="UniProtKB-KW"/>
</dbReference>
<dbReference type="InterPro" id="IPR001357">
    <property type="entry name" value="BRCT_dom"/>
</dbReference>
<dbReference type="PIRSF" id="PIRSF001604">
    <property type="entry name" value="LigA"/>
    <property type="match status" value="1"/>
</dbReference>
<evidence type="ECO:0000256" key="2">
    <source>
        <dbReference type="ARBA" id="ARBA00012722"/>
    </source>
</evidence>
<dbReference type="Pfam" id="PF03119">
    <property type="entry name" value="DNA_ligase_ZBD"/>
    <property type="match status" value="1"/>
</dbReference>
<dbReference type="SMART" id="SM00292">
    <property type="entry name" value="BRCT"/>
    <property type="match status" value="1"/>
</dbReference>
<accession>A0A7K3WV97</accession>
<keyword evidence="17" id="KW-1185">Reference proteome</keyword>
<dbReference type="SUPFAM" id="SSF47781">
    <property type="entry name" value="RuvA domain 2-like"/>
    <property type="match status" value="1"/>
</dbReference>
<evidence type="ECO:0000256" key="10">
    <source>
        <dbReference type="ARBA" id="ARBA00023027"/>
    </source>
</evidence>
<dbReference type="PROSITE" id="PS01056">
    <property type="entry name" value="DNA_LIGASE_N2"/>
    <property type="match status" value="1"/>
</dbReference>
<dbReference type="Gene3D" id="1.10.150.20">
    <property type="entry name" value="5' to 3' exonuclease, C-terminal subdomain"/>
    <property type="match status" value="2"/>
</dbReference>
<dbReference type="NCBIfam" id="NF005932">
    <property type="entry name" value="PRK07956.1"/>
    <property type="match status" value="1"/>
</dbReference>
<evidence type="ECO:0000313" key="17">
    <source>
        <dbReference type="Proteomes" id="UP000486602"/>
    </source>
</evidence>
<evidence type="ECO:0000256" key="14">
    <source>
        <dbReference type="HAMAP-Rule" id="MF_01588"/>
    </source>
</evidence>
<dbReference type="Gene3D" id="2.40.50.140">
    <property type="entry name" value="Nucleic acid-binding proteins"/>
    <property type="match status" value="1"/>
</dbReference>
<evidence type="ECO:0000256" key="8">
    <source>
        <dbReference type="ARBA" id="ARBA00022833"/>
    </source>
</evidence>
<dbReference type="FunFam" id="1.10.150.20:FF:000007">
    <property type="entry name" value="DNA ligase"/>
    <property type="match status" value="1"/>
</dbReference>
<dbReference type="InterPro" id="IPR004150">
    <property type="entry name" value="NAD_DNA_ligase_OB"/>
</dbReference>
<proteinExistence type="inferred from homology"/>
<feature type="active site" description="N6-AMP-lysine intermediate" evidence="14">
    <location>
        <position position="115"/>
    </location>
</feature>
<keyword evidence="14" id="KW-0464">Manganese</keyword>
<feature type="binding site" evidence="14">
    <location>
        <position position="428"/>
    </location>
    <ligand>
        <name>Zn(2+)</name>
        <dbReference type="ChEBI" id="CHEBI:29105"/>
    </ligand>
</feature>
<dbReference type="GO" id="GO:0006281">
    <property type="term" value="P:DNA repair"/>
    <property type="evidence" value="ECO:0007669"/>
    <property type="project" value="UniProtKB-KW"/>
</dbReference>
<reference evidence="16 17" key="1">
    <citation type="submission" date="2020-02" db="EMBL/GenBank/DDBJ databases">
        <title>Out from the shadows clarifying the taxonomy of the family Cryomorphaceae and related taxa by utilizing the GTDB taxonomic framework.</title>
        <authorList>
            <person name="Bowman J.P."/>
        </authorList>
    </citation>
    <scope>NUCLEOTIDE SEQUENCE [LARGE SCALE GENOMIC DNA]</scope>
    <source>
        <strain evidence="16 17">QSSC 1-22</strain>
    </source>
</reference>
<dbReference type="InterPro" id="IPR013840">
    <property type="entry name" value="DNAligase_N"/>
</dbReference>
<keyword evidence="8 14" id="KW-0862">Zinc</keyword>
<dbReference type="GO" id="GO:0003677">
    <property type="term" value="F:DNA binding"/>
    <property type="evidence" value="ECO:0007669"/>
    <property type="project" value="InterPro"/>
</dbReference>
<dbReference type="PANTHER" id="PTHR23389:SF9">
    <property type="entry name" value="DNA LIGASE"/>
    <property type="match status" value="1"/>
</dbReference>
<feature type="binding site" evidence="14">
    <location>
        <position position="113"/>
    </location>
    <ligand>
        <name>NAD(+)</name>
        <dbReference type="ChEBI" id="CHEBI:57540"/>
    </ligand>
</feature>
<dbReference type="Gene3D" id="3.40.50.10190">
    <property type="entry name" value="BRCT domain"/>
    <property type="match status" value="1"/>
</dbReference>
<dbReference type="SMART" id="SM00532">
    <property type="entry name" value="LIGANc"/>
    <property type="match status" value="1"/>
</dbReference>
<feature type="binding site" evidence="14">
    <location>
        <position position="136"/>
    </location>
    <ligand>
        <name>NAD(+)</name>
        <dbReference type="ChEBI" id="CHEBI:57540"/>
    </ligand>
</feature>
<evidence type="ECO:0000256" key="5">
    <source>
        <dbReference type="ARBA" id="ARBA00022705"/>
    </source>
</evidence>
<comment type="similarity">
    <text evidence="13 14">Belongs to the NAD-dependent DNA ligase family. LigA subfamily.</text>
</comment>
<dbReference type="FunFam" id="2.40.50.140:FF:000012">
    <property type="entry name" value="DNA ligase"/>
    <property type="match status" value="1"/>
</dbReference>
<evidence type="ECO:0000256" key="1">
    <source>
        <dbReference type="ARBA" id="ARBA00004067"/>
    </source>
</evidence>
<evidence type="ECO:0000256" key="3">
    <source>
        <dbReference type="ARBA" id="ARBA00013308"/>
    </source>
</evidence>
<dbReference type="Gene3D" id="3.30.470.30">
    <property type="entry name" value="DNA ligase/mRNA capping enzyme"/>
    <property type="match status" value="1"/>
</dbReference>
<keyword evidence="5 14" id="KW-0235">DNA replication</keyword>
<evidence type="ECO:0000256" key="13">
    <source>
        <dbReference type="ARBA" id="ARBA00060881"/>
    </source>
</evidence>
<dbReference type="SUPFAM" id="SSF52113">
    <property type="entry name" value="BRCT domain"/>
    <property type="match status" value="1"/>
</dbReference>
<dbReference type="EMBL" id="JAAGVY010000037">
    <property type="protein sequence ID" value="NEN24971.1"/>
    <property type="molecule type" value="Genomic_DNA"/>
</dbReference>
<feature type="binding site" evidence="14">
    <location>
        <begin position="83"/>
        <end position="84"/>
    </location>
    <ligand>
        <name>NAD(+)</name>
        <dbReference type="ChEBI" id="CHEBI:57540"/>
    </ligand>
</feature>
<dbReference type="FunFam" id="1.10.150.20:FF:000006">
    <property type="entry name" value="DNA ligase"/>
    <property type="match status" value="1"/>
</dbReference>
<comment type="caution">
    <text evidence="16">The sequence shown here is derived from an EMBL/GenBank/DDBJ whole genome shotgun (WGS) entry which is preliminary data.</text>
</comment>
<evidence type="ECO:0000256" key="12">
    <source>
        <dbReference type="ARBA" id="ARBA00034005"/>
    </source>
</evidence>
<dbReference type="GO" id="GO:0005829">
    <property type="term" value="C:cytosol"/>
    <property type="evidence" value="ECO:0007669"/>
    <property type="project" value="TreeGrafter"/>
</dbReference>
<organism evidence="16 17">
    <name type="scientific">Cryomorpha ignava</name>
    <dbReference type="NCBI Taxonomy" id="101383"/>
    <lineage>
        <taxon>Bacteria</taxon>
        <taxon>Pseudomonadati</taxon>
        <taxon>Bacteroidota</taxon>
        <taxon>Flavobacteriia</taxon>
        <taxon>Flavobacteriales</taxon>
        <taxon>Cryomorphaceae</taxon>
        <taxon>Cryomorpha</taxon>
    </lineage>
</organism>
<sequence>MNTDEAKNKIEALRNELHTYNYSYYVLSKPEISDYDFDMKLKELQKLEEEFPQFDDPNSPTKKVGGDITDKFQKVRHSYPMMSLSNSYSFDEIREWETRIKKTIDEELEYVCELKYDGVAIGIQYINGFLHKGVTRGDGTTGEDVTTNVKTISTIPLKLHGSDFPDDFEIRGEIFMPLEVFSKLNADRVERGEDAYMNPRNTASGTMKLQDSGVVASRNLDCFLYGLYGENLQGKSHYQNMEAARNWGFKVPSIENRQIEVCKSIEEIEKFINHWAEARHDLPFEIDGVVIKVNSYAAQDELGFTAKSPRWASAYKFKAQQEETLLKKITFQVGRTGAITPVANLKPVIIAGTTVKRASLHNADQIERLDIREGDTVFVEKGGEIIPKVVGVDFEKRPQHLSVFEYITNCPECGTALVRSEGEAQHYCPNDTGCPPQIKGRIEHFISRKAMNIDGLGAETVDAMVDAEMISNMADLYDLQKDDVLKLERMAEKSANNLLEGLVTSKSIPFERVLFAMGIRFVGETVAKKLARHFKSIDAIQAAGYEDLVGVDEIGERIANSIIDFFAEKTNQDLVARLRSHGLQFELGEEAMPASSVLEGKSFVVSGVFTRVSRNELKKLIESNGGKLLGGVSKNTDYLVAGENMGPSKLKKAQDMEVQIIDESTFLKMIEEA</sequence>
<dbReference type="GO" id="GO:0046872">
    <property type="term" value="F:metal ion binding"/>
    <property type="evidence" value="ECO:0007669"/>
    <property type="project" value="UniProtKB-KW"/>
</dbReference>
<feature type="binding site" evidence="14">
    <location>
        <begin position="34"/>
        <end position="38"/>
    </location>
    <ligand>
        <name>NAD(+)</name>
        <dbReference type="ChEBI" id="CHEBI:57540"/>
    </ligand>
</feature>
<comment type="function">
    <text evidence="1 14">DNA ligase that catalyzes the formation of phosphodiester linkages between 5'-phosphoryl and 3'-hydroxyl groups in double-stranded DNA using NAD as a coenzyme and as the energy source for the reaction. It is essential for DNA replication and repair of damaged DNA.</text>
</comment>
<dbReference type="Pfam" id="PF00533">
    <property type="entry name" value="BRCT"/>
    <property type="match status" value="1"/>
</dbReference>
<dbReference type="FunFam" id="3.30.470.30:FF:000001">
    <property type="entry name" value="DNA ligase"/>
    <property type="match status" value="1"/>
</dbReference>
<dbReference type="Proteomes" id="UP000486602">
    <property type="component" value="Unassembled WGS sequence"/>
</dbReference>
<dbReference type="Pfam" id="PF03120">
    <property type="entry name" value="OB_DNA_ligase"/>
    <property type="match status" value="1"/>
</dbReference>